<keyword evidence="2" id="KW-1185">Reference proteome</keyword>
<proteinExistence type="predicted"/>
<sequence>MNINVGAKMSNYVSSRERAFDIYKEARQKEPKTRLVTVLPTAEVEAIDEWGVPNGMESRTATIRYLIKFALEQKKAAGPNANQTPAASKQ</sequence>
<gene>
    <name evidence="1" type="ORF">A4S02_10545</name>
</gene>
<evidence type="ECO:0000313" key="2">
    <source>
        <dbReference type="Proteomes" id="UP000175973"/>
    </source>
</evidence>
<dbReference type="RefSeq" id="WP_070323736.1">
    <property type="nucleotide sequence ID" value="NZ_CP015164.1"/>
</dbReference>
<evidence type="ECO:0000313" key="1">
    <source>
        <dbReference type="EMBL" id="AOW47129.1"/>
    </source>
</evidence>
<reference evidence="2" key="1">
    <citation type="submission" date="2016-04" db="EMBL/GenBank/DDBJ databases">
        <authorList>
            <person name="Jeon C.O."/>
            <person name="Cho G.Y."/>
            <person name="Jeong H.I."/>
            <person name="Kim K.H."/>
        </authorList>
    </citation>
    <scope>NUCLEOTIDE SEQUENCE [LARGE SCALE GENOMIC DNA]</scope>
    <source>
        <strain evidence="2">LMG 1590</strain>
    </source>
</reference>
<accession>A0A1D8QXQ8</accession>
<organism evidence="1 2">
    <name type="scientific">Acetobacter ascendens</name>
    <dbReference type="NCBI Taxonomy" id="481146"/>
    <lineage>
        <taxon>Bacteria</taxon>
        <taxon>Pseudomonadati</taxon>
        <taxon>Pseudomonadota</taxon>
        <taxon>Alphaproteobacteria</taxon>
        <taxon>Acetobacterales</taxon>
        <taxon>Acetobacteraceae</taxon>
        <taxon>Acetobacter</taxon>
    </lineage>
</organism>
<dbReference type="AlphaFoldDB" id="A0A1D8QXQ8"/>
<dbReference type="Proteomes" id="UP000175973">
    <property type="component" value="Chromosome"/>
</dbReference>
<name>A0A1D8QXQ8_9PROT</name>
<dbReference type="KEGG" id="aasc:A4S02_10545"/>
<protein>
    <submittedName>
        <fullName evidence="1">Uncharacterized protein</fullName>
    </submittedName>
</protein>
<dbReference type="EMBL" id="CP015164">
    <property type="protein sequence ID" value="AOW47129.1"/>
    <property type="molecule type" value="Genomic_DNA"/>
</dbReference>